<evidence type="ECO:0000256" key="2">
    <source>
        <dbReference type="SAM" id="Phobius"/>
    </source>
</evidence>
<dbReference type="EMBL" id="JAUSUT010000001">
    <property type="protein sequence ID" value="MDQ0380129.1"/>
    <property type="molecule type" value="Genomic_DNA"/>
</dbReference>
<comment type="caution">
    <text evidence="3">The sequence shown here is derived from an EMBL/GenBank/DDBJ whole genome shotgun (WGS) entry which is preliminary data.</text>
</comment>
<keyword evidence="2" id="KW-1133">Transmembrane helix</keyword>
<dbReference type="PANTHER" id="PTHR38441:SF1">
    <property type="entry name" value="MEMBRANE PROTEIN"/>
    <property type="match status" value="1"/>
</dbReference>
<dbReference type="PANTHER" id="PTHR38441">
    <property type="entry name" value="INTEGRAL MEMBRANE PROTEIN-RELATED"/>
    <property type="match status" value="1"/>
</dbReference>
<dbReference type="InterPro" id="IPR007436">
    <property type="entry name" value="DUF485"/>
</dbReference>
<gene>
    <name evidence="3" type="ORF">FB470_004123</name>
</gene>
<keyword evidence="2" id="KW-0472">Membrane</keyword>
<dbReference type="RefSeq" id="WP_306993889.1">
    <property type="nucleotide sequence ID" value="NZ_JAUSUT010000001.1"/>
</dbReference>
<protein>
    <submittedName>
        <fullName evidence="3">Uncharacterized membrane protein (DUF485 family)</fullName>
    </submittedName>
</protein>
<name>A0ABU0EXS6_9PSEU</name>
<evidence type="ECO:0000313" key="3">
    <source>
        <dbReference type="EMBL" id="MDQ0380129.1"/>
    </source>
</evidence>
<evidence type="ECO:0000313" key="4">
    <source>
        <dbReference type="Proteomes" id="UP001229651"/>
    </source>
</evidence>
<keyword evidence="4" id="KW-1185">Reference proteome</keyword>
<sequence length="138" mass="15581">MQNVAPTAATRNPVEDTGQMRPLFGNPAEQPPRPRRPAGPDFVAIQRSEEFTTLRGRFRRFVFPMSLAFVLWYLAYVLLAAYAHGFMSIKLVGEVNVGMVLGILQFVSTAVITALYLRFARRRIDPEVDEVRRQAGVQ</sequence>
<dbReference type="Pfam" id="PF04341">
    <property type="entry name" value="DUF485"/>
    <property type="match status" value="1"/>
</dbReference>
<keyword evidence="2" id="KW-0812">Transmembrane</keyword>
<feature type="transmembrane region" description="Helical" evidence="2">
    <location>
        <begin position="95"/>
        <end position="117"/>
    </location>
</feature>
<reference evidence="3 4" key="1">
    <citation type="submission" date="2023-07" db="EMBL/GenBank/DDBJ databases">
        <title>Sequencing the genomes of 1000 actinobacteria strains.</title>
        <authorList>
            <person name="Klenk H.-P."/>
        </authorList>
    </citation>
    <scope>NUCLEOTIDE SEQUENCE [LARGE SCALE GENOMIC DNA]</scope>
    <source>
        <strain evidence="3 4">DSM 45805</strain>
    </source>
</reference>
<proteinExistence type="predicted"/>
<feature type="transmembrane region" description="Helical" evidence="2">
    <location>
        <begin position="61"/>
        <end position="83"/>
    </location>
</feature>
<organism evidence="3 4">
    <name type="scientific">Amycolatopsis thermophila</name>
    <dbReference type="NCBI Taxonomy" id="206084"/>
    <lineage>
        <taxon>Bacteria</taxon>
        <taxon>Bacillati</taxon>
        <taxon>Actinomycetota</taxon>
        <taxon>Actinomycetes</taxon>
        <taxon>Pseudonocardiales</taxon>
        <taxon>Pseudonocardiaceae</taxon>
        <taxon>Amycolatopsis</taxon>
    </lineage>
</organism>
<dbReference type="Proteomes" id="UP001229651">
    <property type="component" value="Unassembled WGS sequence"/>
</dbReference>
<feature type="region of interest" description="Disordered" evidence="1">
    <location>
        <begin position="1"/>
        <end position="40"/>
    </location>
</feature>
<evidence type="ECO:0000256" key="1">
    <source>
        <dbReference type="SAM" id="MobiDB-lite"/>
    </source>
</evidence>
<accession>A0ABU0EXS6</accession>